<feature type="compositionally biased region" description="Basic and acidic residues" evidence="1">
    <location>
        <begin position="1"/>
        <end position="11"/>
    </location>
</feature>
<name>A0A0N4Z3G5_PARTI</name>
<dbReference type="Proteomes" id="UP000038045">
    <property type="component" value="Unplaced"/>
</dbReference>
<protein>
    <submittedName>
        <fullName evidence="3">PRESAN domain-containing protein</fullName>
    </submittedName>
</protein>
<reference evidence="3" key="1">
    <citation type="submission" date="2017-02" db="UniProtKB">
        <authorList>
            <consortium name="WormBaseParasite"/>
        </authorList>
    </citation>
    <scope>IDENTIFICATION</scope>
</reference>
<organism evidence="2 3">
    <name type="scientific">Parastrongyloides trichosuri</name>
    <name type="common">Possum-specific nematode worm</name>
    <dbReference type="NCBI Taxonomy" id="131310"/>
    <lineage>
        <taxon>Eukaryota</taxon>
        <taxon>Metazoa</taxon>
        <taxon>Ecdysozoa</taxon>
        <taxon>Nematoda</taxon>
        <taxon>Chromadorea</taxon>
        <taxon>Rhabditida</taxon>
        <taxon>Tylenchina</taxon>
        <taxon>Panagrolaimomorpha</taxon>
        <taxon>Strongyloidoidea</taxon>
        <taxon>Strongyloididae</taxon>
        <taxon>Parastrongyloides</taxon>
    </lineage>
</organism>
<sequence length="343" mass="39559">MANSTKNERKSVSSTYINKKTGSKRDRNTKKKLIIPDKRMVKDIGTVKNGFRSFIEPCRDKKYLRSIKPNHNMLKERNSNRRRSVGKMSEQLNLTTNSLGINLAHESSSTESTNSSVSDLLEIRDGEINENQSLNVSNNVVKKENDSSALDIKIISQNNKEEYRDVTSCSESSTDSEGSESITENAEKTIYLKPDEVTTFLDTMMYFNTYDDLEELCNHLGKLNVPNGGTMDLDSSEVIEETRKIFAHKYVNANMNYFVFYLKPTKFGRYFYKYRLAALKTIYGNYMNNKVIKKIVCSRLKALCVHIPDFYKSYKNAADKIRKMTPDEVEEEIIKFKKFKTEI</sequence>
<evidence type="ECO:0000256" key="1">
    <source>
        <dbReference type="SAM" id="MobiDB-lite"/>
    </source>
</evidence>
<feature type="region of interest" description="Disordered" evidence="1">
    <location>
        <begin position="163"/>
        <end position="183"/>
    </location>
</feature>
<evidence type="ECO:0000313" key="2">
    <source>
        <dbReference type="Proteomes" id="UP000038045"/>
    </source>
</evidence>
<keyword evidence="2" id="KW-1185">Reference proteome</keyword>
<dbReference type="WBParaSite" id="PTRK_0000146400.1">
    <property type="protein sequence ID" value="PTRK_0000146400.1"/>
    <property type="gene ID" value="PTRK_0000146400"/>
</dbReference>
<feature type="region of interest" description="Disordered" evidence="1">
    <location>
        <begin position="1"/>
        <end position="33"/>
    </location>
</feature>
<proteinExistence type="predicted"/>
<feature type="compositionally biased region" description="Low complexity" evidence="1">
    <location>
        <begin position="167"/>
        <end position="183"/>
    </location>
</feature>
<accession>A0A0N4Z3G5</accession>
<evidence type="ECO:0000313" key="3">
    <source>
        <dbReference type="WBParaSite" id="PTRK_0000146400.1"/>
    </source>
</evidence>
<dbReference type="AlphaFoldDB" id="A0A0N4Z3G5"/>